<dbReference type="Gene3D" id="2.60.120.10">
    <property type="entry name" value="Jelly Rolls"/>
    <property type="match status" value="1"/>
</dbReference>
<dbReference type="GO" id="GO:0005976">
    <property type="term" value="P:polysaccharide metabolic process"/>
    <property type="evidence" value="ECO:0007669"/>
    <property type="project" value="InterPro"/>
</dbReference>
<dbReference type="InterPro" id="IPR051161">
    <property type="entry name" value="Mannose-6P_isomerase_type2"/>
</dbReference>
<name>A0A382T6Y0_9ZZZZ</name>
<protein>
    <recommendedName>
        <fullName evidence="1">Mannose-6-phosphate isomerase type II C-terminal domain-containing protein</fullName>
    </recommendedName>
</protein>
<reference evidence="2" key="1">
    <citation type="submission" date="2018-05" db="EMBL/GenBank/DDBJ databases">
        <authorList>
            <person name="Lanie J.A."/>
            <person name="Ng W.-L."/>
            <person name="Kazmierczak K.M."/>
            <person name="Andrzejewski T.M."/>
            <person name="Davidsen T.M."/>
            <person name="Wayne K.J."/>
            <person name="Tettelin H."/>
            <person name="Glass J.I."/>
            <person name="Rusch D."/>
            <person name="Podicherti R."/>
            <person name="Tsui H.-C.T."/>
            <person name="Winkler M.E."/>
        </authorList>
    </citation>
    <scope>NUCLEOTIDE SEQUENCE</scope>
</reference>
<proteinExistence type="predicted"/>
<dbReference type="PANTHER" id="PTHR46390">
    <property type="entry name" value="MANNOSE-1-PHOSPHATE GUANYLYLTRANSFERASE"/>
    <property type="match status" value="1"/>
</dbReference>
<dbReference type="GO" id="GO:0004475">
    <property type="term" value="F:mannose-1-phosphate guanylyltransferase (GTP) activity"/>
    <property type="evidence" value="ECO:0007669"/>
    <property type="project" value="TreeGrafter"/>
</dbReference>
<feature type="domain" description="Mannose-6-phosphate isomerase type II C-terminal" evidence="1">
    <location>
        <begin position="4"/>
        <end position="109"/>
    </location>
</feature>
<dbReference type="Pfam" id="PF01050">
    <property type="entry name" value="MannoseP_isomer"/>
    <property type="match status" value="1"/>
</dbReference>
<dbReference type="InterPro" id="IPR014710">
    <property type="entry name" value="RmlC-like_jellyroll"/>
</dbReference>
<evidence type="ECO:0000259" key="1">
    <source>
        <dbReference type="Pfam" id="PF01050"/>
    </source>
</evidence>
<dbReference type="GO" id="GO:0009298">
    <property type="term" value="P:GDP-mannose biosynthetic process"/>
    <property type="evidence" value="ECO:0007669"/>
    <property type="project" value="TreeGrafter"/>
</dbReference>
<dbReference type="EMBL" id="UINC01134182">
    <property type="protein sequence ID" value="SVD17562.1"/>
    <property type="molecule type" value="Genomic_DNA"/>
</dbReference>
<dbReference type="AlphaFoldDB" id="A0A382T6Y0"/>
<dbReference type="CDD" id="cd02213">
    <property type="entry name" value="cupin_PMI_typeII_C"/>
    <property type="match status" value="1"/>
</dbReference>
<dbReference type="InterPro" id="IPR001538">
    <property type="entry name" value="Man6P_isomerase-2_C"/>
</dbReference>
<dbReference type="SUPFAM" id="SSF51182">
    <property type="entry name" value="RmlC-like cupins"/>
    <property type="match status" value="1"/>
</dbReference>
<gene>
    <name evidence="2" type="ORF">METZ01_LOCUS370416</name>
</gene>
<evidence type="ECO:0000313" key="2">
    <source>
        <dbReference type="EMBL" id="SVD17562.1"/>
    </source>
</evidence>
<dbReference type="PANTHER" id="PTHR46390:SF1">
    <property type="entry name" value="MANNOSE-1-PHOSPHATE GUANYLYLTRANSFERASE"/>
    <property type="match status" value="1"/>
</dbReference>
<sequence length="114" mass="13313">MNTIVNKPWGTYQVLDQGKNYLTKKIYVKPNGKLSLQSHRHRSEHWTIVQGVAEVTIDDKVFKLESNKSIFIPSKSKHSLANKYDSDLILIEVWYGDKLSEEDIIRYEDIYGRV</sequence>
<dbReference type="InterPro" id="IPR011051">
    <property type="entry name" value="RmlC_Cupin_sf"/>
</dbReference>
<organism evidence="2">
    <name type="scientific">marine metagenome</name>
    <dbReference type="NCBI Taxonomy" id="408172"/>
    <lineage>
        <taxon>unclassified sequences</taxon>
        <taxon>metagenomes</taxon>
        <taxon>ecological metagenomes</taxon>
    </lineage>
</organism>
<accession>A0A382T6Y0</accession>